<dbReference type="PROSITE" id="PS51935">
    <property type="entry name" value="NLPC_P60"/>
    <property type="match status" value="1"/>
</dbReference>
<organism evidence="6 7">
    <name type="scientific">Gordonia tangerina</name>
    <dbReference type="NCBI Taxonomy" id="2911060"/>
    <lineage>
        <taxon>Bacteria</taxon>
        <taxon>Bacillati</taxon>
        <taxon>Actinomycetota</taxon>
        <taxon>Actinomycetes</taxon>
        <taxon>Mycobacteriales</taxon>
        <taxon>Gordoniaceae</taxon>
        <taxon>Gordonia</taxon>
    </lineage>
</organism>
<dbReference type="Proteomes" id="UP001108089">
    <property type="component" value="Unassembled WGS sequence"/>
</dbReference>
<proteinExistence type="inferred from homology"/>
<protein>
    <submittedName>
        <fullName evidence="6">NlpC/P60 family protein</fullName>
    </submittedName>
</protein>
<dbReference type="PANTHER" id="PTHR47359">
    <property type="entry name" value="PEPTIDOGLYCAN DL-ENDOPEPTIDASE CWLO"/>
    <property type="match status" value="1"/>
</dbReference>
<name>A0ABS9DNG5_9ACTN</name>
<dbReference type="InterPro" id="IPR038765">
    <property type="entry name" value="Papain-like_cys_pep_sf"/>
</dbReference>
<evidence type="ECO:0000256" key="3">
    <source>
        <dbReference type="ARBA" id="ARBA00022801"/>
    </source>
</evidence>
<reference evidence="6" key="1">
    <citation type="submission" date="2022-01" db="EMBL/GenBank/DDBJ databases">
        <title>Gordonia xiamenensis sp. nov., isolated from surface seawater in Xiamen.</title>
        <authorList>
            <person name="He Y.F."/>
        </authorList>
    </citation>
    <scope>NUCLEOTIDE SEQUENCE</scope>
    <source>
        <strain evidence="6">GW1C4-4</strain>
    </source>
</reference>
<keyword evidence="2" id="KW-0645">Protease</keyword>
<dbReference type="EMBL" id="JAKGCU010000024">
    <property type="protein sequence ID" value="MCF3940648.1"/>
    <property type="molecule type" value="Genomic_DNA"/>
</dbReference>
<evidence type="ECO:0000256" key="4">
    <source>
        <dbReference type="ARBA" id="ARBA00022807"/>
    </source>
</evidence>
<dbReference type="InterPro" id="IPR051794">
    <property type="entry name" value="PG_Endopeptidase_C40"/>
</dbReference>
<evidence type="ECO:0000256" key="2">
    <source>
        <dbReference type="ARBA" id="ARBA00022670"/>
    </source>
</evidence>
<gene>
    <name evidence="6" type="ORF">L1892_19955</name>
</gene>
<evidence type="ECO:0000313" key="6">
    <source>
        <dbReference type="EMBL" id="MCF3940648.1"/>
    </source>
</evidence>
<dbReference type="SUPFAM" id="SSF54001">
    <property type="entry name" value="Cysteine proteinases"/>
    <property type="match status" value="1"/>
</dbReference>
<dbReference type="PANTHER" id="PTHR47359:SF3">
    <property type="entry name" value="NLP_P60 DOMAIN-CONTAINING PROTEIN-RELATED"/>
    <property type="match status" value="1"/>
</dbReference>
<accession>A0ABS9DNG5</accession>
<evidence type="ECO:0000313" key="7">
    <source>
        <dbReference type="Proteomes" id="UP001108089"/>
    </source>
</evidence>
<dbReference type="RefSeq" id="WP_235725393.1">
    <property type="nucleotide sequence ID" value="NZ_JAKGCU010000024.1"/>
</dbReference>
<keyword evidence="4" id="KW-0788">Thiol protease</keyword>
<evidence type="ECO:0000256" key="1">
    <source>
        <dbReference type="ARBA" id="ARBA00007074"/>
    </source>
</evidence>
<dbReference type="InterPro" id="IPR000064">
    <property type="entry name" value="NLP_P60_dom"/>
</dbReference>
<sequence length="396" mass="40563">MNEASGAAGKAIATALAAVILATITLVAVLSGSGVTDCAPTTTNQYGMGVTDAGGATLAGLNEKQLTLAANGVAIGKQRGETESVILSQSMAMATESTYRNLSNTNVPASASYPNDGAGSDHDSVGPHQIRVSMHAGGDLTKLMDPVWQINWFYDTADSIGGHDTMDPAALAQAVERSGVPDAYATKRTLAENVIAAVTPRLGDLAIGASSAAGEGGTESCETPGGDTGPLDGSFGQRVIAAAMRWIGTPYAWGGGNKDGPTKGIHDGGVADSFGDYNKVGFDCSGLTLYAVYQASGGTIELGHYTGNQASDPRGQVIALDQKQPGDLIYFGASAEGSHHVGIYYGKRNGRDMLLNAPQSGQTVAVQPLSGWSGEGMYVRRFGVGIDTTRPAPTNQ</sequence>
<comment type="similarity">
    <text evidence="1">Belongs to the peptidase C40 family.</text>
</comment>
<evidence type="ECO:0000259" key="5">
    <source>
        <dbReference type="PROSITE" id="PS51935"/>
    </source>
</evidence>
<comment type="caution">
    <text evidence="6">The sequence shown here is derived from an EMBL/GenBank/DDBJ whole genome shotgun (WGS) entry which is preliminary data.</text>
</comment>
<keyword evidence="7" id="KW-1185">Reference proteome</keyword>
<dbReference type="Gene3D" id="3.90.1720.10">
    <property type="entry name" value="endopeptidase domain like (from Nostoc punctiforme)"/>
    <property type="match status" value="1"/>
</dbReference>
<dbReference type="Pfam" id="PF00877">
    <property type="entry name" value="NLPC_P60"/>
    <property type="match status" value="1"/>
</dbReference>
<feature type="domain" description="NlpC/P60" evidence="5">
    <location>
        <begin position="233"/>
        <end position="383"/>
    </location>
</feature>
<keyword evidence="3" id="KW-0378">Hydrolase</keyword>